<dbReference type="Gene3D" id="3.40.50.300">
    <property type="entry name" value="P-loop containing nucleotide triphosphate hydrolases"/>
    <property type="match status" value="2"/>
</dbReference>
<dbReference type="PANTHER" id="PTHR19241">
    <property type="entry name" value="ATP-BINDING CASSETTE TRANSPORTER"/>
    <property type="match status" value="1"/>
</dbReference>
<feature type="transmembrane region" description="Helical" evidence="10">
    <location>
        <begin position="372"/>
        <end position="392"/>
    </location>
</feature>
<dbReference type="CDD" id="cd03233">
    <property type="entry name" value="ABCG_PDR_domain1"/>
    <property type="match status" value="1"/>
</dbReference>
<dbReference type="InterPro" id="IPR043926">
    <property type="entry name" value="ABCG_dom"/>
</dbReference>
<reference evidence="12 13" key="1">
    <citation type="journal article" date="2019" name="Nat. Ecol. Evol.">
        <title>Megaphylogeny resolves global patterns of mushroom evolution.</title>
        <authorList>
            <person name="Varga T."/>
            <person name="Krizsan K."/>
            <person name="Foldi C."/>
            <person name="Dima B."/>
            <person name="Sanchez-Garcia M."/>
            <person name="Sanchez-Ramirez S."/>
            <person name="Szollosi G.J."/>
            <person name="Szarkandi J.G."/>
            <person name="Papp V."/>
            <person name="Albert L."/>
            <person name="Andreopoulos W."/>
            <person name="Angelini C."/>
            <person name="Antonin V."/>
            <person name="Barry K.W."/>
            <person name="Bougher N.L."/>
            <person name="Buchanan P."/>
            <person name="Buyck B."/>
            <person name="Bense V."/>
            <person name="Catcheside P."/>
            <person name="Chovatia M."/>
            <person name="Cooper J."/>
            <person name="Damon W."/>
            <person name="Desjardin D."/>
            <person name="Finy P."/>
            <person name="Geml J."/>
            <person name="Haridas S."/>
            <person name="Hughes K."/>
            <person name="Justo A."/>
            <person name="Karasinski D."/>
            <person name="Kautmanova I."/>
            <person name="Kiss B."/>
            <person name="Kocsube S."/>
            <person name="Kotiranta H."/>
            <person name="LaButti K.M."/>
            <person name="Lechner B.E."/>
            <person name="Liimatainen K."/>
            <person name="Lipzen A."/>
            <person name="Lukacs Z."/>
            <person name="Mihaltcheva S."/>
            <person name="Morgado L.N."/>
            <person name="Niskanen T."/>
            <person name="Noordeloos M.E."/>
            <person name="Ohm R.A."/>
            <person name="Ortiz-Santana B."/>
            <person name="Ovrebo C."/>
            <person name="Racz N."/>
            <person name="Riley R."/>
            <person name="Savchenko A."/>
            <person name="Shiryaev A."/>
            <person name="Soop K."/>
            <person name="Spirin V."/>
            <person name="Szebenyi C."/>
            <person name="Tomsovsky M."/>
            <person name="Tulloss R.E."/>
            <person name="Uehling J."/>
            <person name="Grigoriev I.V."/>
            <person name="Vagvolgyi C."/>
            <person name="Papp T."/>
            <person name="Martin F.M."/>
            <person name="Miettinen O."/>
            <person name="Hibbett D.S."/>
            <person name="Nagy L.G."/>
        </authorList>
    </citation>
    <scope>NUCLEOTIDE SEQUENCE [LARGE SCALE GENOMIC DNA]</scope>
    <source>
        <strain evidence="12 13">FP101781</strain>
    </source>
</reference>
<dbReference type="GO" id="GO:0016020">
    <property type="term" value="C:membrane"/>
    <property type="evidence" value="ECO:0007669"/>
    <property type="project" value="UniProtKB-SubCell"/>
</dbReference>
<feature type="domain" description="ABC transporter" evidence="11">
    <location>
        <begin position="695"/>
        <end position="934"/>
    </location>
</feature>
<comment type="similarity">
    <text evidence="2">Belongs to the ABC transporter superfamily. ABCG family. PDR (TC 3.A.1.205) subfamily.</text>
</comment>
<name>A0A4Y7THE3_COPMI</name>
<dbReference type="Pfam" id="PF01061">
    <property type="entry name" value="ABC2_membrane"/>
    <property type="match status" value="2"/>
</dbReference>
<feature type="transmembrane region" description="Helical" evidence="10">
    <location>
        <begin position="445"/>
        <end position="471"/>
    </location>
</feature>
<feature type="compositionally biased region" description="Gly residues" evidence="9">
    <location>
        <begin position="266"/>
        <end position="282"/>
    </location>
</feature>
<feature type="region of interest" description="Disordered" evidence="9">
    <location>
        <begin position="248"/>
        <end position="283"/>
    </location>
</feature>
<sequence>MNLVHALQTLRHPPVRDIISGFDGVVRPGEMLLVLGRPGSGCSTFLKVLANHRSGYHKVFGEVAYASLSASEIAKHYRGDVQYCPEDDVHFPTLTVDQTVTFAAKTRTPQTRIEGHTRSYFVRTVADIWETVFGLNHVKDTVVGDASIRGVSGGEKKRVSSTRGLDSSTALEYVKALRIATDLVHTTAIVSIYQAGESLYNIFDKVCLIYEGRMVYFGSTDDARAYFEEMGYVPVERQTTPDFLVAVTDPNGRQARGDLDRRNDGEGGGEGEGGGGGEGVGGAPIPKTAIEFEQYYRNSRVWRENMRDMDEYRASYTDKREIAEGYKDSARQEKAKHTRRKDPYVISIAMQVRIVMLRRMQIMKGNMTPQALQTLTFVLQAIIIGTTFIKLGENTDAYFSRGGVIFFAVFIPTLFTMNEIPALFAQRPIVHRHSIAAMYHPFVEALALTLVDVPFTFITTVLFSIILYFIIKLQQSAAQYFTFFVFLFVVGLSMKAFFRGLAAAFKSEAPAQAVGGIMLLALALYTGYQIPIPSMIGALRWISYINPIRYAFEALMVNEFHTLDGTCSNLVPSGAGYEGVSLANQVCPVVGGRQVSSSLAELRYPLRFRHRVLRLPPRLHRVQHGNLLRKSCRPLQTGYQAPILKEAEAAVGDDEEKKDTSTTTTATGVQAVDPVKDEEKAKQALEEQPKMTNVFSWDHLTYAVKTGGEEHRKLLDDVSGFVAPGKLTALMGESGAGKTTLLNVLAERTDSGVITGDRFFNGQALPPDFQSQTGYCQQMDTHVGNTTVREALVFSARLRQPFSVPTSEKDAYAEKCLVMCGLAEFADAMVGTLGVEQRKRTTIGVELAAKPKLLLFLDEPTSGLDSQSAWAIVSFLRDLADSGQAILCTIHQPSAELFQVFDRLLLLQKGGQTVYFGDVGRGSKSIIGYFERNGARECAEEDNPAEYMLDVIGAGATATADRDWHEVWISSKECQEAKEELARIHEDGRKEPPVAATLGSTFANPWFYQARVVVKRSYLAYWRDPTYLMSKISLNIFGGLFIGFTFFKSKNTIQDTQNKLFAIFMATILSAPLGGQLHVPYIKMRNIYEIRERSSRTYHWSALVTSQILVEVPWNILGSSLFFLCWFWTVGFPNDRAGFTYFMYGVLFPIYYTTIALSVASMCPTADIAGLMFSFLFSFVLTFDGVVQPYRELKWWRWMYHLSPFTYLIEAMVGQAVGRQPVECSQTELVTLQPPSGQTCGAFMADYISRRGGYLTDPGASSNCQFCSSRTTDEWLGPSFNIFYHNHWRDFGLFWAYILFNIAGVYFFTYMARIRNHKHLRWIGGKVFSLMSGAFKPFGRNK</sequence>
<dbReference type="OrthoDB" id="245989at2759"/>
<feature type="transmembrane region" description="Helical" evidence="10">
    <location>
        <begin position="404"/>
        <end position="424"/>
    </location>
</feature>
<keyword evidence="8 10" id="KW-0472">Membrane</keyword>
<evidence type="ECO:0000313" key="13">
    <source>
        <dbReference type="Proteomes" id="UP000298030"/>
    </source>
</evidence>
<evidence type="ECO:0000256" key="9">
    <source>
        <dbReference type="SAM" id="MobiDB-lite"/>
    </source>
</evidence>
<keyword evidence="3" id="KW-0813">Transport</keyword>
<keyword evidence="7 10" id="KW-1133">Transmembrane helix</keyword>
<dbReference type="Pfam" id="PF00005">
    <property type="entry name" value="ABC_tran"/>
    <property type="match status" value="2"/>
</dbReference>
<keyword evidence="4 10" id="KW-0812">Transmembrane</keyword>
<dbReference type="InterPro" id="IPR013525">
    <property type="entry name" value="ABC2_TM"/>
</dbReference>
<accession>A0A4Y7THE3</accession>
<feature type="transmembrane region" description="Helical" evidence="10">
    <location>
        <begin position="477"/>
        <end position="498"/>
    </location>
</feature>
<organism evidence="12 13">
    <name type="scientific">Coprinellus micaceus</name>
    <name type="common">Glistening ink-cap mushroom</name>
    <name type="synonym">Coprinus micaceus</name>
    <dbReference type="NCBI Taxonomy" id="71717"/>
    <lineage>
        <taxon>Eukaryota</taxon>
        <taxon>Fungi</taxon>
        <taxon>Dikarya</taxon>
        <taxon>Basidiomycota</taxon>
        <taxon>Agaricomycotina</taxon>
        <taxon>Agaricomycetes</taxon>
        <taxon>Agaricomycetidae</taxon>
        <taxon>Agaricales</taxon>
        <taxon>Agaricineae</taxon>
        <taxon>Psathyrellaceae</taxon>
        <taxon>Coprinellus</taxon>
    </lineage>
</organism>
<feature type="transmembrane region" description="Helical" evidence="10">
    <location>
        <begin position="1060"/>
        <end position="1079"/>
    </location>
</feature>
<feature type="transmembrane region" description="Helical" evidence="10">
    <location>
        <begin position="1168"/>
        <end position="1190"/>
    </location>
</feature>
<evidence type="ECO:0000256" key="2">
    <source>
        <dbReference type="ARBA" id="ARBA00006012"/>
    </source>
</evidence>
<dbReference type="SUPFAM" id="SSF52540">
    <property type="entry name" value="P-loop containing nucleoside triphosphate hydrolases"/>
    <property type="match status" value="2"/>
</dbReference>
<dbReference type="Pfam" id="PF19055">
    <property type="entry name" value="ABC2_membrane_7"/>
    <property type="match status" value="1"/>
</dbReference>
<comment type="caution">
    <text evidence="12">The sequence shown here is derived from an EMBL/GenBank/DDBJ whole genome shotgun (WGS) entry which is preliminary data.</text>
</comment>
<keyword evidence="13" id="KW-1185">Reference proteome</keyword>
<dbReference type="InterPro" id="IPR034001">
    <property type="entry name" value="ABCG_PDR_1"/>
</dbReference>
<evidence type="ECO:0000256" key="3">
    <source>
        <dbReference type="ARBA" id="ARBA00022448"/>
    </source>
</evidence>
<dbReference type="GO" id="GO:0016887">
    <property type="term" value="F:ATP hydrolysis activity"/>
    <property type="evidence" value="ECO:0007669"/>
    <property type="project" value="InterPro"/>
</dbReference>
<dbReference type="Proteomes" id="UP000298030">
    <property type="component" value="Unassembled WGS sequence"/>
</dbReference>
<feature type="transmembrane region" description="Helical" evidence="10">
    <location>
        <begin position="1294"/>
        <end position="1312"/>
    </location>
</feature>
<feature type="compositionally biased region" description="Basic and acidic residues" evidence="9">
    <location>
        <begin position="255"/>
        <end position="265"/>
    </location>
</feature>
<dbReference type="SMART" id="SM00382">
    <property type="entry name" value="AAA"/>
    <property type="match status" value="2"/>
</dbReference>
<feature type="transmembrane region" description="Helical" evidence="10">
    <location>
        <begin position="510"/>
        <end position="528"/>
    </location>
</feature>
<dbReference type="FunFam" id="3.40.50.300:FF:000054">
    <property type="entry name" value="ABC multidrug transporter atrF"/>
    <property type="match status" value="1"/>
</dbReference>
<evidence type="ECO:0000256" key="6">
    <source>
        <dbReference type="ARBA" id="ARBA00022840"/>
    </source>
</evidence>
<dbReference type="CDD" id="cd03232">
    <property type="entry name" value="ABCG_PDR_domain2"/>
    <property type="match status" value="1"/>
</dbReference>
<evidence type="ECO:0000256" key="8">
    <source>
        <dbReference type="ARBA" id="ARBA00023136"/>
    </source>
</evidence>
<dbReference type="InterPro" id="IPR034003">
    <property type="entry name" value="ABCG_PDR_2"/>
</dbReference>
<dbReference type="GO" id="GO:0140359">
    <property type="term" value="F:ABC-type transporter activity"/>
    <property type="evidence" value="ECO:0007669"/>
    <property type="project" value="InterPro"/>
</dbReference>
<proteinExistence type="inferred from homology"/>
<dbReference type="GO" id="GO:0005524">
    <property type="term" value="F:ATP binding"/>
    <property type="evidence" value="ECO:0007669"/>
    <property type="project" value="UniProtKB-KW"/>
</dbReference>
<dbReference type="InterPro" id="IPR027417">
    <property type="entry name" value="P-loop_NTPase"/>
</dbReference>
<evidence type="ECO:0000256" key="7">
    <source>
        <dbReference type="ARBA" id="ARBA00022989"/>
    </source>
</evidence>
<feature type="transmembrane region" description="Helical" evidence="10">
    <location>
        <begin position="1141"/>
        <end position="1161"/>
    </location>
</feature>
<gene>
    <name evidence="12" type="ORF">FA13DRAFT_1790587</name>
</gene>
<evidence type="ECO:0000256" key="1">
    <source>
        <dbReference type="ARBA" id="ARBA00004141"/>
    </source>
</evidence>
<feature type="transmembrane region" description="Helical" evidence="10">
    <location>
        <begin position="1100"/>
        <end position="1129"/>
    </location>
</feature>
<feature type="region of interest" description="Disordered" evidence="9">
    <location>
        <begin position="650"/>
        <end position="669"/>
    </location>
</feature>
<evidence type="ECO:0000259" key="11">
    <source>
        <dbReference type="PROSITE" id="PS50893"/>
    </source>
</evidence>
<dbReference type="InterPro" id="IPR003593">
    <property type="entry name" value="AAA+_ATPase"/>
</dbReference>
<dbReference type="PROSITE" id="PS50893">
    <property type="entry name" value="ABC_TRANSPORTER_2"/>
    <property type="match status" value="1"/>
</dbReference>
<protein>
    <recommendedName>
        <fullName evidence="11">ABC transporter domain-containing protein</fullName>
    </recommendedName>
</protein>
<dbReference type="STRING" id="71717.A0A4Y7THE3"/>
<keyword evidence="5" id="KW-0547">Nucleotide-binding</keyword>
<evidence type="ECO:0000313" key="12">
    <source>
        <dbReference type="EMBL" id="TEB32919.1"/>
    </source>
</evidence>
<evidence type="ECO:0000256" key="10">
    <source>
        <dbReference type="SAM" id="Phobius"/>
    </source>
</evidence>
<evidence type="ECO:0000256" key="5">
    <source>
        <dbReference type="ARBA" id="ARBA00022741"/>
    </source>
</evidence>
<dbReference type="InterPro" id="IPR003439">
    <property type="entry name" value="ABC_transporter-like_ATP-bd"/>
</dbReference>
<evidence type="ECO:0000256" key="4">
    <source>
        <dbReference type="ARBA" id="ARBA00022692"/>
    </source>
</evidence>
<keyword evidence="6" id="KW-0067">ATP-binding</keyword>
<comment type="subcellular location">
    <subcellularLocation>
        <location evidence="1">Membrane</location>
        <topology evidence="1">Multi-pass membrane protein</topology>
    </subcellularLocation>
</comment>
<dbReference type="EMBL" id="QPFP01000014">
    <property type="protein sequence ID" value="TEB32919.1"/>
    <property type="molecule type" value="Genomic_DNA"/>
</dbReference>